<comment type="caution">
    <text evidence="2">The sequence shown here is derived from an EMBL/GenBank/DDBJ whole genome shotgun (WGS) entry which is preliminary data.</text>
</comment>
<reference evidence="2 3" key="1">
    <citation type="submission" date="2021-06" db="EMBL/GenBank/DDBJ databases">
        <authorList>
            <person name="Pan X."/>
        </authorList>
    </citation>
    <scope>NUCLEOTIDE SEQUENCE [LARGE SCALE GENOMIC DNA]</scope>
    <source>
        <strain evidence="2 3">4503</strain>
    </source>
</reference>
<feature type="region of interest" description="Disordered" evidence="1">
    <location>
        <begin position="1"/>
        <end position="22"/>
    </location>
</feature>
<sequence length="112" mass="12055">MQVKTRAQGKRTVATDEGNGPVNALDRAMRRLEPDDAACTLNVSLRDSRGALGRIAATLSSMPVLALSYGVADASRATAEIRLPRAHVARARGRLNRMVDVLDVTDSVVRSR</sequence>
<keyword evidence="3" id="KW-1185">Reference proteome</keyword>
<name>A0ABS6C7H4_9ACTN</name>
<gene>
    <name evidence="2" type="ORF">KN815_01505</name>
</gene>
<dbReference type="RefSeq" id="WP_216339368.1">
    <property type="nucleotide sequence ID" value="NZ_JAHLEM010000012.1"/>
</dbReference>
<organism evidence="2 3">
    <name type="scientific">Streptomyces niphimycinicus</name>
    <dbReference type="NCBI Taxonomy" id="2842201"/>
    <lineage>
        <taxon>Bacteria</taxon>
        <taxon>Bacillati</taxon>
        <taxon>Actinomycetota</taxon>
        <taxon>Actinomycetes</taxon>
        <taxon>Kitasatosporales</taxon>
        <taxon>Streptomycetaceae</taxon>
        <taxon>Streptomyces</taxon>
    </lineage>
</organism>
<evidence type="ECO:0000313" key="3">
    <source>
        <dbReference type="Proteomes" id="UP000720508"/>
    </source>
</evidence>
<evidence type="ECO:0000256" key="1">
    <source>
        <dbReference type="SAM" id="MobiDB-lite"/>
    </source>
</evidence>
<evidence type="ECO:0000313" key="2">
    <source>
        <dbReference type="EMBL" id="MBU3862828.1"/>
    </source>
</evidence>
<dbReference type="EMBL" id="JAHLEM010000012">
    <property type="protein sequence ID" value="MBU3862828.1"/>
    <property type="molecule type" value="Genomic_DNA"/>
</dbReference>
<accession>A0ABS6C7H4</accession>
<proteinExistence type="predicted"/>
<protein>
    <recommendedName>
        <fullName evidence="4">ACT domain-containing protein</fullName>
    </recommendedName>
</protein>
<evidence type="ECO:0008006" key="4">
    <source>
        <dbReference type="Google" id="ProtNLM"/>
    </source>
</evidence>
<dbReference type="Proteomes" id="UP000720508">
    <property type="component" value="Unassembled WGS sequence"/>
</dbReference>